<evidence type="ECO:0000313" key="1">
    <source>
        <dbReference type="EMBL" id="KAI3786949.1"/>
    </source>
</evidence>
<reference evidence="2" key="1">
    <citation type="journal article" date="2022" name="Mol. Ecol. Resour.">
        <title>The genomes of chicory, endive, great burdock and yacon provide insights into Asteraceae palaeo-polyploidization history and plant inulin production.</title>
        <authorList>
            <person name="Fan W."/>
            <person name="Wang S."/>
            <person name="Wang H."/>
            <person name="Wang A."/>
            <person name="Jiang F."/>
            <person name="Liu H."/>
            <person name="Zhao H."/>
            <person name="Xu D."/>
            <person name="Zhang Y."/>
        </authorList>
    </citation>
    <scope>NUCLEOTIDE SEQUENCE [LARGE SCALE GENOMIC DNA]</scope>
    <source>
        <strain evidence="2">cv. Yunnan</strain>
    </source>
</reference>
<reference evidence="1 2" key="2">
    <citation type="journal article" date="2022" name="Mol. Ecol. Resour.">
        <title>The genomes of chicory, endive, great burdock and yacon provide insights into Asteraceae paleo-polyploidization history and plant inulin production.</title>
        <authorList>
            <person name="Fan W."/>
            <person name="Wang S."/>
            <person name="Wang H."/>
            <person name="Wang A."/>
            <person name="Jiang F."/>
            <person name="Liu H."/>
            <person name="Zhao H."/>
            <person name="Xu D."/>
            <person name="Zhang Y."/>
        </authorList>
    </citation>
    <scope>NUCLEOTIDE SEQUENCE [LARGE SCALE GENOMIC DNA]</scope>
    <source>
        <strain evidence="2">cv. Yunnan</strain>
        <tissue evidence="1">Leaves</tissue>
    </source>
</reference>
<evidence type="ECO:0000313" key="2">
    <source>
        <dbReference type="Proteomes" id="UP001056120"/>
    </source>
</evidence>
<keyword evidence="2" id="KW-1185">Reference proteome</keyword>
<name>A0ACB9GU22_9ASTR</name>
<protein>
    <submittedName>
        <fullName evidence="1">Uncharacterized protein</fullName>
    </submittedName>
</protein>
<sequence length="179" mass="19665">MPEKTSTSVPVVDLSSDSEPIDLTVPLPHGCFYIRDFNTGLPYVWNPWENCGWIPDDSEIISSPTRPIRSRAHRPASSVIHERAIEVPVPVDEAPTPVDRALTPPPKDIRLVYTRKRKRGVQGEQPQQPVQDAIAGCVGDVLARPVGEGIVLSERSVYEIGSTSTASGVMVLDDSVRRF</sequence>
<accession>A0ACB9GU22</accession>
<proteinExistence type="predicted"/>
<dbReference type="Proteomes" id="UP001056120">
    <property type="component" value="Linkage Group LG13"/>
</dbReference>
<organism evidence="1 2">
    <name type="scientific">Smallanthus sonchifolius</name>
    <dbReference type="NCBI Taxonomy" id="185202"/>
    <lineage>
        <taxon>Eukaryota</taxon>
        <taxon>Viridiplantae</taxon>
        <taxon>Streptophyta</taxon>
        <taxon>Embryophyta</taxon>
        <taxon>Tracheophyta</taxon>
        <taxon>Spermatophyta</taxon>
        <taxon>Magnoliopsida</taxon>
        <taxon>eudicotyledons</taxon>
        <taxon>Gunneridae</taxon>
        <taxon>Pentapetalae</taxon>
        <taxon>asterids</taxon>
        <taxon>campanulids</taxon>
        <taxon>Asterales</taxon>
        <taxon>Asteraceae</taxon>
        <taxon>Asteroideae</taxon>
        <taxon>Heliantheae alliance</taxon>
        <taxon>Millerieae</taxon>
        <taxon>Smallanthus</taxon>
    </lineage>
</organism>
<gene>
    <name evidence="1" type="ORF">L1987_41048</name>
</gene>
<dbReference type="EMBL" id="CM042030">
    <property type="protein sequence ID" value="KAI3786949.1"/>
    <property type="molecule type" value="Genomic_DNA"/>
</dbReference>
<comment type="caution">
    <text evidence="1">The sequence shown here is derived from an EMBL/GenBank/DDBJ whole genome shotgun (WGS) entry which is preliminary data.</text>
</comment>